<dbReference type="InterPro" id="IPR043138">
    <property type="entry name" value="GGT_lsub"/>
</dbReference>
<feature type="binding site" evidence="3">
    <location>
        <begin position="477"/>
        <end position="479"/>
    </location>
    <ligand>
        <name>L-glutamate</name>
        <dbReference type="ChEBI" id="CHEBI:29985"/>
    </ligand>
</feature>
<evidence type="ECO:0008006" key="7">
    <source>
        <dbReference type="Google" id="ProtNLM"/>
    </source>
</evidence>
<dbReference type="GeneID" id="109538958"/>
<dbReference type="SUPFAM" id="SSF56235">
    <property type="entry name" value="N-terminal nucleophile aminohydrolases (Ntn hydrolases)"/>
    <property type="match status" value="1"/>
</dbReference>
<dbReference type="Proteomes" id="UP000019118">
    <property type="component" value="Unassembled WGS sequence"/>
</dbReference>
<keyword evidence="4" id="KW-1133">Transmembrane helix</keyword>
<feature type="binding site" evidence="3">
    <location>
        <position position="501"/>
    </location>
    <ligand>
        <name>L-glutamate</name>
        <dbReference type="ChEBI" id="CHEBI:29985"/>
    </ligand>
</feature>
<dbReference type="KEGG" id="dpa:109538958"/>
<evidence type="ECO:0000256" key="4">
    <source>
        <dbReference type="SAM" id="Phobius"/>
    </source>
</evidence>
<dbReference type="InterPro" id="IPR000101">
    <property type="entry name" value="GGT_peptidase"/>
</dbReference>
<dbReference type="GO" id="GO:0036374">
    <property type="term" value="F:glutathione hydrolase activity"/>
    <property type="evidence" value="ECO:0007669"/>
    <property type="project" value="InterPro"/>
</dbReference>
<name>A0AAR5PMG4_DENPD</name>
<reference evidence="5" key="2">
    <citation type="submission" date="2024-08" db="UniProtKB">
        <authorList>
            <consortium name="EnsemblMetazoa"/>
        </authorList>
    </citation>
    <scope>IDENTIFICATION</scope>
</reference>
<sequence length="646" mass="71725">MVDLKLLIYPEILHKASILRKRCKTQSIACKAAQNGNCSCGERVDFNEAEAQIPRIKRRYILGSIVLLVLIALILAAFYGGLFGRGLAPDDEALLNPRNPTEPLPPSTSVLRVFKKAAVCADSAACAQVGKDILEKNGTAVDAAIATMFCNGVVTMQSMGLGGGFLMTLYKRDEEKAYFLNAREKAPLAVKNEMFKKDESISKRGALAVAVPGELKGYWELYKRFGTLEWKDLVQPAVDLCNKGYIMTKHQYNAFFKNKLDDEDTNFNKWFKDKNNEYKKYGSRIVPTKLCKTLSLIAVNGGDDLYNGTLAKMFLDDLKEAGGIITSEDLEKYEAEWMDPISIKFSTQETVYTSPPPGSGAILTLILGILDGYQFDRDNIEDLNSTVLTYHRIIEAFKYAYAKRTELGDTNFVNISDLLSNLTSQEYAHNIRSKIMDNTTFQDPKHYGAVFYDKGDHGTAHISIIDQNGDAISITSSINLFFGNGMTSKQTGIIYNSVIDDFSFPYFKNYFGLPGSPNNKMQPGKRPLSSMSPTIIVDKDGDAKMVVGASGGTVITSTVAWTIIRSLWFEENVKEAVDAPRIHHQLYPMQIMYEYGVLQQVLDGLKALGHKVQRNLSSIVCALKKENGKITANADYRKGGDVYGLT</sequence>
<keyword evidence="4" id="KW-0472">Membrane</keyword>
<feature type="active site" description="Nucleophile" evidence="2">
    <location>
        <position position="459"/>
    </location>
</feature>
<protein>
    <recommendedName>
        <fullName evidence="7">Gamma-glutamyltransferase</fullName>
    </recommendedName>
</protein>
<feature type="transmembrane region" description="Helical" evidence="4">
    <location>
        <begin position="60"/>
        <end position="82"/>
    </location>
</feature>
<dbReference type="GO" id="GO:0006751">
    <property type="term" value="P:glutathione catabolic process"/>
    <property type="evidence" value="ECO:0007669"/>
    <property type="project" value="InterPro"/>
</dbReference>
<accession>A0AAR5PMG4</accession>
<dbReference type="FunFam" id="1.10.246.130:FF:000002">
    <property type="entry name" value="glutathione hydrolase 1 proenzyme"/>
    <property type="match status" value="1"/>
</dbReference>
<dbReference type="EnsemblMetazoa" id="XM_019906412.1">
    <property type="protein sequence ID" value="XP_019761971.1"/>
    <property type="gene ID" value="LOC109538958"/>
</dbReference>
<dbReference type="InterPro" id="IPR029055">
    <property type="entry name" value="Ntn_hydrolases_N"/>
</dbReference>
<keyword evidence="6" id="KW-1185">Reference proteome</keyword>
<dbReference type="PRINTS" id="PR01210">
    <property type="entry name" value="GGTRANSPTASE"/>
</dbReference>
<evidence type="ECO:0000313" key="6">
    <source>
        <dbReference type="Proteomes" id="UP000019118"/>
    </source>
</evidence>
<evidence type="ECO:0000256" key="1">
    <source>
        <dbReference type="ARBA" id="ARBA00084097"/>
    </source>
</evidence>
<dbReference type="FunFam" id="3.60.20.40:FF:000001">
    <property type="entry name" value="Gamma-glutamyltranspeptidase 1"/>
    <property type="match status" value="1"/>
</dbReference>
<keyword evidence="1" id="KW-1202">Platelet aggregation activating toxin</keyword>
<dbReference type="AlphaFoldDB" id="A0AAR5PMG4"/>
<keyword evidence="4" id="KW-0812">Transmembrane</keyword>
<dbReference type="NCBIfam" id="TIGR00066">
    <property type="entry name" value="g_glut_trans"/>
    <property type="match status" value="1"/>
</dbReference>
<dbReference type="Gene3D" id="1.10.246.130">
    <property type="match status" value="1"/>
</dbReference>
<keyword evidence="1" id="KW-0800">Toxin</keyword>
<evidence type="ECO:0000313" key="5">
    <source>
        <dbReference type="EnsemblMetazoa" id="XP_019761971.1"/>
    </source>
</evidence>
<keyword evidence="1" id="KW-1199">Hemostasis impairing toxin</keyword>
<dbReference type="Gene3D" id="3.60.20.40">
    <property type="match status" value="1"/>
</dbReference>
<evidence type="ECO:0000256" key="3">
    <source>
        <dbReference type="PIRSR" id="PIRSR600101-2"/>
    </source>
</evidence>
<reference evidence="6" key="1">
    <citation type="journal article" date="2013" name="Genome Biol.">
        <title>Draft genome of the mountain pine beetle, Dendroctonus ponderosae Hopkins, a major forest pest.</title>
        <authorList>
            <person name="Keeling C.I."/>
            <person name="Yuen M.M."/>
            <person name="Liao N.Y."/>
            <person name="Docking T.R."/>
            <person name="Chan S.K."/>
            <person name="Taylor G.A."/>
            <person name="Palmquist D.L."/>
            <person name="Jackman S.D."/>
            <person name="Nguyen A."/>
            <person name="Li M."/>
            <person name="Henderson H."/>
            <person name="Janes J.K."/>
            <person name="Zhao Y."/>
            <person name="Pandoh P."/>
            <person name="Moore R."/>
            <person name="Sperling F.A."/>
            <person name="Huber D.P."/>
            <person name="Birol I."/>
            <person name="Jones S.J."/>
            <person name="Bohlmann J."/>
        </authorList>
    </citation>
    <scope>NUCLEOTIDE SEQUENCE</scope>
</reference>
<proteinExistence type="predicted"/>
<evidence type="ECO:0000256" key="2">
    <source>
        <dbReference type="PIRSR" id="PIRSR600101-1"/>
    </source>
</evidence>
<dbReference type="PANTHER" id="PTHR11686">
    <property type="entry name" value="GAMMA GLUTAMYL TRANSPEPTIDASE"/>
    <property type="match status" value="1"/>
</dbReference>
<dbReference type="GO" id="GO:0005886">
    <property type="term" value="C:plasma membrane"/>
    <property type="evidence" value="ECO:0007669"/>
    <property type="project" value="TreeGrafter"/>
</dbReference>
<feature type="binding site" evidence="3">
    <location>
        <position position="183"/>
    </location>
    <ligand>
        <name>L-glutamate</name>
        <dbReference type="ChEBI" id="CHEBI:29985"/>
    </ligand>
</feature>
<organism evidence="5 6">
    <name type="scientific">Dendroctonus ponderosae</name>
    <name type="common">Mountain pine beetle</name>
    <dbReference type="NCBI Taxonomy" id="77166"/>
    <lineage>
        <taxon>Eukaryota</taxon>
        <taxon>Metazoa</taxon>
        <taxon>Ecdysozoa</taxon>
        <taxon>Arthropoda</taxon>
        <taxon>Hexapoda</taxon>
        <taxon>Insecta</taxon>
        <taxon>Pterygota</taxon>
        <taxon>Neoptera</taxon>
        <taxon>Endopterygota</taxon>
        <taxon>Coleoptera</taxon>
        <taxon>Polyphaga</taxon>
        <taxon>Cucujiformia</taxon>
        <taxon>Curculionidae</taxon>
        <taxon>Scolytinae</taxon>
        <taxon>Dendroctonus</taxon>
    </lineage>
</organism>
<dbReference type="InterPro" id="IPR043137">
    <property type="entry name" value="GGT_ssub_C"/>
</dbReference>
<feature type="binding site" evidence="3">
    <location>
        <begin position="529"/>
        <end position="530"/>
    </location>
    <ligand>
        <name>L-glutamate</name>
        <dbReference type="ChEBI" id="CHEBI:29985"/>
    </ligand>
</feature>
<dbReference type="PANTHER" id="PTHR11686:SF9">
    <property type="entry name" value="RE13973P"/>
    <property type="match status" value="1"/>
</dbReference>
<feature type="binding site" evidence="3">
    <location>
        <position position="552"/>
    </location>
    <ligand>
        <name>L-glutamate</name>
        <dbReference type="ChEBI" id="CHEBI:29985"/>
    </ligand>
</feature>
<dbReference type="Pfam" id="PF01019">
    <property type="entry name" value="G_glu_transpept"/>
    <property type="match status" value="1"/>
</dbReference>